<dbReference type="FunFam" id="3.40.50.150:FF:000022">
    <property type="entry name" value="Ribosomal RNA small subunit methyltransferase B"/>
    <property type="match status" value="1"/>
</dbReference>
<gene>
    <name evidence="15" type="ORF">A8C75_00100</name>
</gene>
<sequence>MNLRTLAAQTLAPLLLHRGSLSATLPTSLYTCVPRDRALLQQLCYGTMRFEPRLALIAEHLLQKPFRDKDADLQALVLLGLYQLDQTRIADHAAISETVDATEDLNKNWARGLVNAVLRRFQRERDSIMETLGDNPRLQYNHPDWMIGKLQQNWPDHWPQIMLANDQPAPMTLRLNTRLSTREAYLEQLYIAGIEATPGAFAETAIYLNQPCDVTELPGFADGLVSVQDEAAQLSAPLLDLKPGQRVLDACAAPGGKLCHLLEHEPGLASVEAVELDSRRAERIQQNLQRLKLSCTVTLGDAASEKWWDGESYDRILIDAPCSATGVIRRHPDIKYLRRNEDLKRLADLQLSILRNCWHMLSPGGKLLYATCSVFPQENERLLARFIKAQPDVRHLPIEADWGHARPLGRQLFPQQDGHDGFYYAVLEKPAN</sequence>
<evidence type="ECO:0000256" key="8">
    <source>
        <dbReference type="ARBA" id="ARBA00022691"/>
    </source>
</evidence>
<comment type="function">
    <text evidence="1">Specifically methylates the cytosine at position 967 (m5C967) of 16S rRNA.</text>
</comment>
<feature type="binding site" evidence="13">
    <location>
        <position position="275"/>
    </location>
    <ligand>
        <name>S-adenosyl-L-methionine</name>
        <dbReference type="ChEBI" id="CHEBI:59789"/>
    </ligand>
</feature>
<comment type="similarity">
    <text evidence="13">Belongs to the class I-like SAM-binding methyltransferase superfamily. RsmB/NOP family.</text>
</comment>
<evidence type="ECO:0000256" key="10">
    <source>
        <dbReference type="ARBA" id="ARBA00030399"/>
    </source>
</evidence>
<evidence type="ECO:0000256" key="6">
    <source>
        <dbReference type="ARBA" id="ARBA00022603"/>
    </source>
</evidence>
<dbReference type="EC" id="2.1.1.176" evidence="3"/>
<dbReference type="CDD" id="cd02440">
    <property type="entry name" value="AdoMet_MTases"/>
    <property type="match status" value="1"/>
</dbReference>
<dbReference type="GO" id="GO:0005737">
    <property type="term" value="C:cytoplasm"/>
    <property type="evidence" value="ECO:0007669"/>
    <property type="project" value="UniProtKB-SubCell"/>
</dbReference>
<dbReference type="InterPro" id="IPR004573">
    <property type="entry name" value="rRNA_ssu_MeTfrase_B"/>
</dbReference>
<evidence type="ECO:0000256" key="7">
    <source>
        <dbReference type="ARBA" id="ARBA00022679"/>
    </source>
</evidence>
<evidence type="ECO:0000313" key="15">
    <source>
        <dbReference type="EMBL" id="ANG61010.1"/>
    </source>
</evidence>
<keyword evidence="7 13" id="KW-0808">Transferase</keyword>
<proteinExistence type="inferred from homology"/>
<dbReference type="STRING" id="1821621.A8C75_00100"/>
<dbReference type="SUPFAM" id="SSF48013">
    <property type="entry name" value="NusB-like"/>
    <property type="match status" value="1"/>
</dbReference>
<evidence type="ECO:0000256" key="11">
    <source>
        <dbReference type="ARBA" id="ARBA00031088"/>
    </source>
</evidence>
<feature type="binding site" evidence="13">
    <location>
        <begin position="251"/>
        <end position="257"/>
    </location>
    <ligand>
        <name>S-adenosyl-L-methionine</name>
        <dbReference type="ChEBI" id="CHEBI:59789"/>
    </ligand>
</feature>
<keyword evidence="16" id="KW-1185">Reference proteome</keyword>
<evidence type="ECO:0000256" key="4">
    <source>
        <dbReference type="ARBA" id="ARBA00022490"/>
    </source>
</evidence>
<keyword evidence="9 13" id="KW-0694">RNA-binding</keyword>
<dbReference type="Gene3D" id="3.30.70.1170">
    <property type="entry name" value="Sun protein, domain 3"/>
    <property type="match status" value="1"/>
</dbReference>
<dbReference type="NCBIfam" id="TIGR00563">
    <property type="entry name" value="rsmB"/>
    <property type="match status" value="1"/>
</dbReference>
<keyword evidence="4" id="KW-0963">Cytoplasm</keyword>
<dbReference type="Gene3D" id="3.40.50.150">
    <property type="entry name" value="Vaccinia Virus protein VP39"/>
    <property type="match status" value="1"/>
</dbReference>
<dbReference type="PROSITE" id="PS51686">
    <property type="entry name" value="SAM_MT_RSMB_NOP"/>
    <property type="match status" value="1"/>
</dbReference>
<dbReference type="GO" id="GO:0006355">
    <property type="term" value="P:regulation of DNA-templated transcription"/>
    <property type="evidence" value="ECO:0007669"/>
    <property type="project" value="InterPro"/>
</dbReference>
<evidence type="ECO:0000256" key="3">
    <source>
        <dbReference type="ARBA" id="ARBA00012140"/>
    </source>
</evidence>
<feature type="binding site" evidence="13">
    <location>
        <position position="301"/>
    </location>
    <ligand>
        <name>S-adenosyl-L-methionine</name>
        <dbReference type="ChEBI" id="CHEBI:59789"/>
    </ligand>
</feature>
<evidence type="ECO:0000313" key="16">
    <source>
        <dbReference type="Proteomes" id="UP000078070"/>
    </source>
</evidence>
<dbReference type="InterPro" id="IPR001678">
    <property type="entry name" value="MeTrfase_RsmB-F_NOP2_dom"/>
</dbReference>
<dbReference type="InterPro" id="IPR054728">
    <property type="entry name" value="RsmB-like_ferredoxin"/>
</dbReference>
<evidence type="ECO:0000256" key="1">
    <source>
        <dbReference type="ARBA" id="ARBA00002724"/>
    </source>
</evidence>
<comment type="catalytic activity">
    <reaction evidence="12">
        <text>cytidine(967) in 16S rRNA + S-adenosyl-L-methionine = 5-methylcytidine(967) in 16S rRNA + S-adenosyl-L-homocysteine + H(+)</text>
        <dbReference type="Rhea" id="RHEA:42748"/>
        <dbReference type="Rhea" id="RHEA-COMP:10219"/>
        <dbReference type="Rhea" id="RHEA-COMP:10220"/>
        <dbReference type="ChEBI" id="CHEBI:15378"/>
        <dbReference type="ChEBI" id="CHEBI:57856"/>
        <dbReference type="ChEBI" id="CHEBI:59789"/>
        <dbReference type="ChEBI" id="CHEBI:74483"/>
        <dbReference type="ChEBI" id="CHEBI:82748"/>
        <dbReference type="EC" id="2.1.1.176"/>
    </reaction>
</comment>
<organism evidence="15 16">
    <name type="scientific">Marinobacterium aestuarii</name>
    <dbReference type="NCBI Taxonomy" id="1821621"/>
    <lineage>
        <taxon>Bacteria</taxon>
        <taxon>Pseudomonadati</taxon>
        <taxon>Pseudomonadota</taxon>
        <taxon>Gammaproteobacteria</taxon>
        <taxon>Oceanospirillales</taxon>
        <taxon>Oceanospirillaceae</taxon>
        <taxon>Marinobacterium</taxon>
    </lineage>
</organism>
<evidence type="ECO:0000259" key="14">
    <source>
        <dbReference type="PROSITE" id="PS51686"/>
    </source>
</evidence>
<keyword evidence="6 13" id="KW-0489">Methyltransferase</keyword>
<dbReference type="InterPro" id="IPR049560">
    <property type="entry name" value="MeTrfase_RsmB-F_NOP2_cat"/>
</dbReference>
<dbReference type="NCBIfam" id="NF008149">
    <property type="entry name" value="PRK10901.1"/>
    <property type="match status" value="1"/>
</dbReference>
<dbReference type="InterPro" id="IPR035926">
    <property type="entry name" value="NusB-like_sf"/>
</dbReference>
<evidence type="ECO:0000256" key="9">
    <source>
        <dbReference type="ARBA" id="ARBA00022884"/>
    </source>
</evidence>
<dbReference type="Pfam" id="PF01029">
    <property type="entry name" value="NusB"/>
    <property type="match status" value="1"/>
</dbReference>
<comment type="subcellular location">
    <subcellularLocation>
        <location evidence="2">Cytoplasm</location>
    </subcellularLocation>
</comment>
<evidence type="ECO:0000256" key="12">
    <source>
        <dbReference type="ARBA" id="ARBA00047283"/>
    </source>
</evidence>
<name>A0A1A9ETD9_9GAMM</name>
<reference evidence="15 16" key="2">
    <citation type="journal article" date="2018" name="Int. J. Syst. Evol. Microbiol.">
        <title>Marinobacterium aestuarii sp. nov., a benzene-degrading marine bacterium isolated from estuary sediment.</title>
        <authorList>
            <person name="Bae S.S."/>
            <person name="Jung J."/>
            <person name="Chung D."/>
            <person name="Baek K."/>
        </authorList>
    </citation>
    <scope>NUCLEOTIDE SEQUENCE [LARGE SCALE GENOMIC DNA]</scope>
    <source>
        <strain evidence="15 16">ST58-10</strain>
    </source>
</reference>
<feature type="domain" description="SAM-dependent MTase RsmB/NOP-type" evidence="14">
    <location>
        <begin position="161"/>
        <end position="430"/>
    </location>
</feature>
<dbReference type="KEGG" id="mars:A8C75_00100"/>
<dbReference type="EMBL" id="CP015839">
    <property type="protein sequence ID" value="ANG61010.1"/>
    <property type="molecule type" value="Genomic_DNA"/>
</dbReference>
<keyword evidence="5" id="KW-0698">rRNA processing</keyword>
<dbReference type="InterPro" id="IPR023267">
    <property type="entry name" value="RCMT"/>
</dbReference>
<dbReference type="Proteomes" id="UP000078070">
    <property type="component" value="Chromosome"/>
</dbReference>
<protein>
    <recommendedName>
        <fullName evidence="3">16S rRNA (cytosine(967)-C(5))-methyltransferase</fullName>
        <ecNumber evidence="3">2.1.1.176</ecNumber>
    </recommendedName>
    <alternativeName>
        <fullName evidence="10">16S rRNA m5C967 methyltransferase</fullName>
    </alternativeName>
    <alternativeName>
        <fullName evidence="11">rRNA (cytosine-C(5)-)-methyltransferase RsmB</fullName>
    </alternativeName>
</protein>
<evidence type="ECO:0000256" key="13">
    <source>
        <dbReference type="PROSITE-ProRule" id="PRU01023"/>
    </source>
</evidence>
<evidence type="ECO:0000256" key="2">
    <source>
        <dbReference type="ARBA" id="ARBA00004496"/>
    </source>
</evidence>
<accession>A0A1A9ETD9</accession>
<dbReference type="Gene3D" id="1.10.287.730">
    <property type="entry name" value="Helix hairpin bin"/>
    <property type="match status" value="1"/>
</dbReference>
<evidence type="ECO:0000256" key="5">
    <source>
        <dbReference type="ARBA" id="ARBA00022552"/>
    </source>
</evidence>
<dbReference type="Pfam" id="PF01189">
    <property type="entry name" value="Methyltr_RsmB-F"/>
    <property type="match status" value="1"/>
</dbReference>
<dbReference type="Pfam" id="PF22458">
    <property type="entry name" value="RsmF-B_ferredox"/>
    <property type="match status" value="1"/>
</dbReference>
<dbReference type="AlphaFoldDB" id="A0A1A9ETD9"/>
<dbReference type="GO" id="GO:0008649">
    <property type="term" value="F:rRNA methyltransferase activity"/>
    <property type="evidence" value="ECO:0007669"/>
    <property type="project" value="InterPro"/>
</dbReference>
<dbReference type="OrthoDB" id="9810297at2"/>
<dbReference type="PANTHER" id="PTHR22807:SF61">
    <property type="entry name" value="NOL1_NOP2_SUN FAMILY PROTEIN _ ANTITERMINATION NUSB DOMAIN-CONTAINING PROTEIN"/>
    <property type="match status" value="1"/>
</dbReference>
<dbReference type="InterPro" id="IPR029063">
    <property type="entry name" value="SAM-dependent_MTases_sf"/>
</dbReference>
<dbReference type="PRINTS" id="PR02008">
    <property type="entry name" value="RCMTFAMILY"/>
</dbReference>
<dbReference type="PANTHER" id="PTHR22807">
    <property type="entry name" value="NOP2 YEAST -RELATED NOL1/NOP2/FMU SUN DOMAIN-CONTAINING"/>
    <property type="match status" value="1"/>
</dbReference>
<dbReference type="SUPFAM" id="SSF53335">
    <property type="entry name" value="S-adenosyl-L-methionine-dependent methyltransferases"/>
    <property type="match status" value="1"/>
</dbReference>
<reference evidence="16" key="1">
    <citation type="submission" date="2016-05" db="EMBL/GenBank/DDBJ databases">
        <authorList>
            <person name="Baek K."/>
            <person name="Yang S.-J."/>
        </authorList>
    </citation>
    <scope>NUCLEOTIDE SEQUENCE [LARGE SCALE GENOMIC DNA]</scope>
    <source>
        <strain evidence="16">ST58-10</strain>
    </source>
</reference>
<dbReference type="GO" id="GO:0003723">
    <property type="term" value="F:RNA binding"/>
    <property type="evidence" value="ECO:0007669"/>
    <property type="project" value="UniProtKB-UniRule"/>
</dbReference>
<keyword evidence="8 13" id="KW-0949">S-adenosyl-L-methionine</keyword>
<dbReference type="RefSeq" id="WP_067376366.1">
    <property type="nucleotide sequence ID" value="NZ_CP015839.1"/>
</dbReference>
<feature type="active site" description="Nucleophile" evidence="13">
    <location>
        <position position="372"/>
    </location>
</feature>
<dbReference type="InterPro" id="IPR006027">
    <property type="entry name" value="NusB_RsmB_TIM44"/>
</dbReference>
<dbReference type="Gene3D" id="1.10.940.10">
    <property type="entry name" value="NusB-like"/>
    <property type="match status" value="1"/>
</dbReference>
<feature type="binding site" evidence="13">
    <location>
        <position position="319"/>
    </location>
    <ligand>
        <name>S-adenosyl-L-methionine</name>
        <dbReference type="ChEBI" id="CHEBI:59789"/>
    </ligand>
</feature>